<evidence type="ECO:0000259" key="16">
    <source>
        <dbReference type="PROSITE" id="PS50011"/>
    </source>
</evidence>
<dbReference type="CDD" id="cd07302">
    <property type="entry name" value="CHD"/>
    <property type="match status" value="1"/>
</dbReference>
<evidence type="ECO:0000256" key="4">
    <source>
        <dbReference type="ARBA" id="ARBA00022692"/>
    </source>
</evidence>
<dbReference type="Pfam" id="PF00211">
    <property type="entry name" value="Guanylate_cyc"/>
    <property type="match status" value="1"/>
</dbReference>
<dbReference type="FunFam" id="3.30.70.1230:FF:000004">
    <property type="entry name" value="Guanylate cyclase"/>
    <property type="match status" value="1"/>
</dbReference>
<evidence type="ECO:0000256" key="5">
    <source>
        <dbReference type="ARBA" id="ARBA00022729"/>
    </source>
</evidence>
<sequence length="1255" mass="142913">MYPKYRYTHKRRFQKRRWDALTFCYISLAAFGWSASVVEDSRIPLKISFLTSAGDSQDGSKTFAGAFFSALDYVNQNTSLLHGYRLECLFNDTELSSLNAINAMTSHYRNETLAFIGPDESCHCESTVAAAWNLPMIGYKCHDSRSWDEEYEQTRRTFASTQPSTAKVSKSILAILQYYQWNRVTMVVGSISIWNETADNLKTLMKDHNIKLHDTIFFEEPYAPGEEMYHIVEKSYRMTRIYVFLGDHHGLIDFSRLLKAHVDDRISEYVVIAVDERMYTEDPNAYLLKTPFESEGDLNTYKVQSFETVLLLVPRPPLNEDWDHFLDDVRRRNTEPPINGFAKEYKGFTIKVPIYAAFLYDAVHTYARALHETLISGGDIRNGTAFIDHIRNTTYTSILGYEVYIDRQGDAEGNYTLLTFDVHQQDSRVELLPVGNFRMTQGGVGIPELNLFRDIKWRNGGPPRDEPKCGFYGEKCQHKSPLWTILSVVIAITVIVGIAAGFAVRHYLYEQKLDRLLWKVDFKDIASLVQSVDETLLPPTMKKRKRSKSHPFKFIFSYENESERTTLLGKEVKRDRSFSSTQSQRCLIGCYKGTVVSIKHISRRHFEIDRDLKKQLQLRKELNHDNVARFIGACVESPHVYILTQFCQRGSLQDILNNEDFSVDDMFVSSLVSDLIKGMTFIHDSEIHYHGNLKTSNCLVDARWVLMVTDFGLHRLDKGRVLSFSDSQNFYESLLWRAPELHRSTNREAVGTQKADVYAFALILYALIGRKGPWGNTSYSSKEIVALLRSESSPIRPDMTGLSCEPFISDCIRECWAQDPDMRPTFKDIRVKLKPMLQGIKSNILDNMLYMMERYSNNLESLVADRTELLSEEKKMTENLLLRMLPRLVAERLKKGEPVVPEVYESVSIYFSDIVGFTALSAESTPMEVVCMLNDLYTCFDAIVENFDVYKIETIGDAYFVVSGLPLRNEDLHAGEIASMSLRMLEEIKRFKIRHRPDDTLKLRIGLHSGPCVAGVVGLKMPRYTLFGDTVNTASRMESTGVPLKIHCSETITCLLRKLGGYHLAERGLVNAKGKGEMLTYFLEGEDESHRQRRISHTRLSGQNTPNGAVNPVGEIFGAPIIHPRYWNNFSSNGSFDLSPDFPNNNPNILLLENCDSLEDNVINASFNAKNALSQKGMQRSGSTQHPHALNSTCNSRLQNLTTDDQLTDRPARIVSQISDSVNGRPPGDAMNNVTRGLLKRNLSAPSYMVAEHSV</sequence>
<evidence type="ECO:0000256" key="8">
    <source>
        <dbReference type="ARBA" id="ARBA00023134"/>
    </source>
</evidence>
<dbReference type="PANTHER" id="PTHR11920">
    <property type="entry name" value="GUANYLYL CYCLASE"/>
    <property type="match status" value="1"/>
</dbReference>
<dbReference type="GO" id="GO:0035556">
    <property type="term" value="P:intracellular signal transduction"/>
    <property type="evidence" value="ECO:0007669"/>
    <property type="project" value="InterPro"/>
</dbReference>
<evidence type="ECO:0000256" key="13">
    <source>
        <dbReference type="ARBA" id="ARBA00023293"/>
    </source>
</evidence>
<dbReference type="InterPro" id="IPR028082">
    <property type="entry name" value="Peripla_BP_I"/>
</dbReference>
<dbReference type="InterPro" id="IPR011009">
    <property type="entry name" value="Kinase-like_dom_sf"/>
</dbReference>
<dbReference type="EMBL" id="JAIWYP010000001">
    <property type="protein sequence ID" value="KAH3887759.1"/>
    <property type="molecule type" value="Genomic_DNA"/>
</dbReference>
<reference evidence="18" key="2">
    <citation type="submission" date="2020-11" db="EMBL/GenBank/DDBJ databases">
        <authorList>
            <person name="McCartney M.A."/>
            <person name="Auch B."/>
            <person name="Kono T."/>
            <person name="Mallez S."/>
            <person name="Becker A."/>
            <person name="Gohl D.M."/>
            <person name="Silverstein K.A.T."/>
            <person name="Koren S."/>
            <person name="Bechman K.B."/>
            <person name="Herman A."/>
            <person name="Abrahante J.E."/>
            <person name="Garbe J."/>
        </authorList>
    </citation>
    <scope>NUCLEOTIDE SEQUENCE</scope>
    <source>
        <strain evidence="18">Duluth1</strain>
        <tissue evidence="18">Whole animal</tissue>
    </source>
</reference>
<proteinExistence type="inferred from homology"/>
<evidence type="ECO:0000256" key="12">
    <source>
        <dbReference type="ARBA" id="ARBA00023239"/>
    </source>
</evidence>
<evidence type="ECO:0000256" key="3">
    <source>
        <dbReference type="ARBA" id="ARBA00012202"/>
    </source>
</evidence>
<evidence type="ECO:0000256" key="9">
    <source>
        <dbReference type="ARBA" id="ARBA00023136"/>
    </source>
</evidence>
<dbReference type="PROSITE" id="PS50011">
    <property type="entry name" value="PROTEIN_KINASE_DOM"/>
    <property type="match status" value="1"/>
</dbReference>
<dbReference type="CDD" id="cd06370">
    <property type="entry name" value="PBP1_SAP_GC-like"/>
    <property type="match status" value="1"/>
</dbReference>
<dbReference type="SUPFAM" id="SSF55073">
    <property type="entry name" value="Nucleotide cyclase"/>
    <property type="match status" value="1"/>
</dbReference>
<keyword evidence="7" id="KW-1133">Transmembrane helix</keyword>
<dbReference type="GO" id="GO:0005524">
    <property type="term" value="F:ATP binding"/>
    <property type="evidence" value="ECO:0007669"/>
    <property type="project" value="InterPro"/>
</dbReference>
<protein>
    <recommendedName>
        <fullName evidence="3 15">Guanylate cyclase</fullName>
        <ecNumber evidence="3 15">4.6.1.2</ecNumber>
    </recommendedName>
</protein>
<dbReference type="AlphaFoldDB" id="A0A9D4S0C8"/>
<dbReference type="InterPro" id="IPR000719">
    <property type="entry name" value="Prot_kinase_dom"/>
</dbReference>
<name>A0A9D4S0C8_DREPO</name>
<keyword evidence="12 14" id="KW-0456">Lyase</keyword>
<feature type="domain" description="Guanylate cyclase" evidence="17">
    <location>
        <begin position="908"/>
        <end position="1038"/>
    </location>
</feature>
<dbReference type="SMART" id="SM00220">
    <property type="entry name" value="S_TKc"/>
    <property type="match status" value="1"/>
</dbReference>
<dbReference type="SUPFAM" id="SSF56112">
    <property type="entry name" value="Protein kinase-like (PK-like)"/>
    <property type="match status" value="1"/>
</dbReference>
<dbReference type="FunFam" id="1.10.510.10:FF:000420">
    <property type="entry name" value="Guanylate cyclase"/>
    <property type="match status" value="1"/>
</dbReference>
<evidence type="ECO:0000313" key="19">
    <source>
        <dbReference type="Proteomes" id="UP000828390"/>
    </source>
</evidence>
<keyword evidence="10" id="KW-0675">Receptor</keyword>
<dbReference type="Pfam" id="PF07714">
    <property type="entry name" value="PK_Tyr_Ser-Thr"/>
    <property type="match status" value="1"/>
</dbReference>
<dbReference type="PROSITE" id="PS00452">
    <property type="entry name" value="GUANYLATE_CYCLASE_1"/>
    <property type="match status" value="1"/>
</dbReference>
<dbReference type="InterPro" id="IPR018297">
    <property type="entry name" value="A/G_cyclase_CS"/>
</dbReference>
<dbReference type="GO" id="GO:0004672">
    <property type="term" value="F:protein kinase activity"/>
    <property type="evidence" value="ECO:0007669"/>
    <property type="project" value="InterPro"/>
</dbReference>
<dbReference type="PANTHER" id="PTHR11920:SF501">
    <property type="entry name" value="GUANYLATE CYCLASE 32E"/>
    <property type="match status" value="1"/>
</dbReference>
<evidence type="ECO:0000256" key="7">
    <source>
        <dbReference type="ARBA" id="ARBA00022989"/>
    </source>
</evidence>
<dbReference type="InterPro" id="IPR050401">
    <property type="entry name" value="Cyclic_nucleotide_synthase"/>
</dbReference>
<dbReference type="GO" id="GO:0001653">
    <property type="term" value="F:peptide receptor activity"/>
    <property type="evidence" value="ECO:0007669"/>
    <property type="project" value="TreeGrafter"/>
</dbReference>
<dbReference type="PROSITE" id="PS50125">
    <property type="entry name" value="GUANYLATE_CYCLASE_2"/>
    <property type="match status" value="1"/>
</dbReference>
<dbReference type="GO" id="GO:0005886">
    <property type="term" value="C:plasma membrane"/>
    <property type="evidence" value="ECO:0007669"/>
    <property type="project" value="TreeGrafter"/>
</dbReference>
<comment type="caution">
    <text evidence="18">The sequence shown here is derived from an EMBL/GenBank/DDBJ whole genome shotgun (WGS) entry which is preliminary data.</text>
</comment>
<dbReference type="Proteomes" id="UP000828390">
    <property type="component" value="Unassembled WGS sequence"/>
</dbReference>
<keyword evidence="4" id="KW-0812">Transmembrane</keyword>
<keyword evidence="9" id="KW-0472">Membrane</keyword>
<comment type="subcellular location">
    <subcellularLocation>
        <location evidence="2">Membrane</location>
        <topology evidence="2">Single-pass type I membrane protein</topology>
    </subcellularLocation>
</comment>
<dbReference type="OrthoDB" id="1890790at2759"/>
<feature type="domain" description="Protein kinase" evidence="16">
    <location>
        <begin position="552"/>
        <end position="837"/>
    </location>
</feature>
<gene>
    <name evidence="18" type="ORF">DPMN_011778</name>
</gene>
<dbReference type="InterPro" id="IPR001054">
    <property type="entry name" value="A/G_cyclase"/>
</dbReference>
<dbReference type="InterPro" id="IPR029787">
    <property type="entry name" value="Nucleotide_cyclase"/>
</dbReference>
<organism evidence="18 19">
    <name type="scientific">Dreissena polymorpha</name>
    <name type="common">Zebra mussel</name>
    <name type="synonym">Mytilus polymorpha</name>
    <dbReference type="NCBI Taxonomy" id="45954"/>
    <lineage>
        <taxon>Eukaryota</taxon>
        <taxon>Metazoa</taxon>
        <taxon>Spiralia</taxon>
        <taxon>Lophotrochozoa</taxon>
        <taxon>Mollusca</taxon>
        <taxon>Bivalvia</taxon>
        <taxon>Autobranchia</taxon>
        <taxon>Heteroconchia</taxon>
        <taxon>Euheterodonta</taxon>
        <taxon>Imparidentia</taxon>
        <taxon>Neoheterodontei</taxon>
        <taxon>Myida</taxon>
        <taxon>Dreissenoidea</taxon>
        <taxon>Dreissenidae</taxon>
        <taxon>Dreissena</taxon>
    </lineage>
</organism>
<keyword evidence="19" id="KW-1185">Reference proteome</keyword>
<keyword evidence="11" id="KW-0325">Glycoprotein</keyword>
<dbReference type="Gene3D" id="3.30.70.1230">
    <property type="entry name" value="Nucleotide cyclase"/>
    <property type="match status" value="1"/>
</dbReference>
<dbReference type="Gene3D" id="1.10.510.10">
    <property type="entry name" value="Transferase(Phosphotransferase) domain 1"/>
    <property type="match status" value="1"/>
</dbReference>
<dbReference type="GO" id="GO:0007168">
    <property type="term" value="P:receptor guanylyl cyclase signaling pathway"/>
    <property type="evidence" value="ECO:0007669"/>
    <property type="project" value="TreeGrafter"/>
</dbReference>
<evidence type="ECO:0000256" key="2">
    <source>
        <dbReference type="ARBA" id="ARBA00004479"/>
    </source>
</evidence>
<evidence type="ECO:0000256" key="11">
    <source>
        <dbReference type="ARBA" id="ARBA00023180"/>
    </source>
</evidence>
<dbReference type="GO" id="GO:0004016">
    <property type="term" value="F:adenylate cyclase activity"/>
    <property type="evidence" value="ECO:0007669"/>
    <property type="project" value="TreeGrafter"/>
</dbReference>
<evidence type="ECO:0000313" key="18">
    <source>
        <dbReference type="EMBL" id="KAH3887759.1"/>
    </source>
</evidence>
<dbReference type="InterPro" id="IPR001245">
    <property type="entry name" value="Ser-Thr/Tyr_kinase_cat_dom"/>
</dbReference>
<dbReference type="InterPro" id="IPR001828">
    <property type="entry name" value="ANF_lig-bd_rcpt"/>
</dbReference>
<keyword evidence="6" id="KW-0547">Nucleotide-binding</keyword>
<dbReference type="GO" id="GO:0005525">
    <property type="term" value="F:GTP binding"/>
    <property type="evidence" value="ECO:0007669"/>
    <property type="project" value="UniProtKB-KW"/>
</dbReference>
<accession>A0A9D4S0C8</accession>
<evidence type="ECO:0000256" key="14">
    <source>
        <dbReference type="RuleBase" id="RU000405"/>
    </source>
</evidence>
<keyword evidence="13 15" id="KW-0141">cGMP biosynthesis</keyword>
<keyword evidence="8" id="KW-0342">GTP-binding</keyword>
<evidence type="ECO:0000256" key="6">
    <source>
        <dbReference type="ARBA" id="ARBA00022741"/>
    </source>
</evidence>
<comment type="similarity">
    <text evidence="14">Belongs to the adenylyl cyclase class-4/guanylyl cyclase family.</text>
</comment>
<comment type="catalytic activity">
    <reaction evidence="1 15">
        <text>GTP = 3',5'-cyclic GMP + diphosphate</text>
        <dbReference type="Rhea" id="RHEA:13665"/>
        <dbReference type="ChEBI" id="CHEBI:33019"/>
        <dbReference type="ChEBI" id="CHEBI:37565"/>
        <dbReference type="ChEBI" id="CHEBI:57746"/>
        <dbReference type="EC" id="4.6.1.2"/>
    </reaction>
</comment>
<dbReference type="GO" id="GO:0004383">
    <property type="term" value="F:guanylate cyclase activity"/>
    <property type="evidence" value="ECO:0007669"/>
    <property type="project" value="UniProtKB-EC"/>
</dbReference>
<evidence type="ECO:0000256" key="15">
    <source>
        <dbReference type="RuleBase" id="RU003431"/>
    </source>
</evidence>
<dbReference type="SMART" id="SM00044">
    <property type="entry name" value="CYCc"/>
    <property type="match status" value="1"/>
</dbReference>
<evidence type="ECO:0000256" key="10">
    <source>
        <dbReference type="ARBA" id="ARBA00023170"/>
    </source>
</evidence>
<evidence type="ECO:0000259" key="17">
    <source>
        <dbReference type="PROSITE" id="PS50125"/>
    </source>
</evidence>
<reference evidence="18" key="1">
    <citation type="journal article" date="2019" name="bioRxiv">
        <title>The Genome of the Zebra Mussel, Dreissena polymorpha: A Resource for Invasive Species Research.</title>
        <authorList>
            <person name="McCartney M.A."/>
            <person name="Auch B."/>
            <person name="Kono T."/>
            <person name="Mallez S."/>
            <person name="Zhang Y."/>
            <person name="Obille A."/>
            <person name="Becker A."/>
            <person name="Abrahante J.E."/>
            <person name="Garbe J."/>
            <person name="Badalamenti J.P."/>
            <person name="Herman A."/>
            <person name="Mangelson H."/>
            <person name="Liachko I."/>
            <person name="Sullivan S."/>
            <person name="Sone E.D."/>
            <person name="Koren S."/>
            <person name="Silverstein K.A.T."/>
            <person name="Beckman K.B."/>
            <person name="Gohl D.M."/>
        </authorList>
    </citation>
    <scope>NUCLEOTIDE SEQUENCE</scope>
    <source>
        <strain evidence="18">Duluth1</strain>
        <tissue evidence="18">Whole animal</tissue>
    </source>
</reference>
<evidence type="ECO:0000256" key="1">
    <source>
        <dbReference type="ARBA" id="ARBA00001436"/>
    </source>
</evidence>
<dbReference type="Gene3D" id="3.40.50.2300">
    <property type="match status" value="3"/>
</dbReference>
<dbReference type="SUPFAM" id="SSF53822">
    <property type="entry name" value="Periplasmic binding protein-like I"/>
    <property type="match status" value="1"/>
</dbReference>
<dbReference type="Pfam" id="PF01094">
    <property type="entry name" value="ANF_receptor"/>
    <property type="match status" value="1"/>
</dbReference>
<keyword evidence="5" id="KW-0732">Signal</keyword>
<dbReference type="EC" id="4.6.1.2" evidence="3 15"/>